<name>A0AAE0NJE9_9PEZI</name>
<protein>
    <submittedName>
        <fullName evidence="2">Uncharacterized protein</fullName>
    </submittedName>
</protein>
<organism evidence="2 3">
    <name type="scientific">Lasiosphaeria ovina</name>
    <dbReference type="NCBI Taxonomy" id="92902"/>
    <lineage>
        <taxon>Eukaryota</taxon>
        <taxon>Fungi</taxon>
        <taxon>Dikarya</taxon>
        <taxon>Ascomycota</taxon>
        <taxon>Pezizomycotina</taxon>
        <taxon>Sordariomycetes</taxon>
        <taxon>Sordariomycetidae</taxon>
        <taxon>Sordariales</taxon>
        <taxon>Lasiosphaeriaceae</taxon>
        <taxon>Lasiosphaeria</taxon>
    </lineage>
</organism>
<dbReference type="Proteomes" id="UP001287356">
    <property type="component" value="Unassembled WGS sequence"/>
</dbReference>
<comment type="caution">
    <text evidence="2">The sequence shown here is derived from an EMBL/GenBank/DDBJ whole genome shotgun (WGS) entry which is preliminary data.</text>
</comment>
<reference evidence="2" key="2">
    <citation type="submission" date="2023-06" db="EMBL/GenBank/DDBJ databases">
        <authorList>
            <consortium name="Lawrence Berkeley National Laboratory"/>
            <person name="Haridas S."/>
            <person name="Hensen N."/>
            <person name="Bonometti L."/>
            <person name="Westerberg I."/>
            <person name="Brannstrom I.O."/>
            <person name="Guillou S."/>
            <person name="Cros-Aarteil S."/>
            <person name="Calhoun S."/>
            <person name="Kuo A."/>
            <person name="Mondo S."/>
            <person name="Pangilinan J."/>
            <person name="Riley R."/>
            <person name="Labutti K."/>
            <person name="Andreopoulos B."/>
            <person name="Lipzen A."/>
            <person name="Chen C."/>
            <person name="Yanf M."/>
            <person name="Daum C."/>
            <person name="Ng V."/>
            <person name="Clum A."/>
            <person name="Steindorff A."/>
            <person name="Ohm R."/>
            <person name="Martin F."/>
            <person name="Silar P."/>
            <person name="Natvig D."/>
            <person name="Lalanne C."/>
            <person name="Gautier V."/>
            <person name="Ament-Velasquez S.L."/>
            <person name="Kruys A."/>
            <person name="Hutchinson M.I."/>
            <person name="Powell A.J."/>
            <person name="Barry K."/>
            <person name="Miller A.N."/>
            <person name="Grigoriev I.V."/>
            <person name="Debuchy R."/>
            <person name="Gladieux P."/>
            <person name="Thoren M.H."/>
            <person name="Johannesson H."/>
        </authorList>
    </citation>
    <scope>NUCLEOTIDE SEQUENCE</scope>
    <source>
        <strain evidence="2">CBS 958.72</strain>
    </source>
</reference>
<gene>
    <name evidence="2" type="ORF">B0T24DRAFT_714689</name>
</gene>
<sequence length="202" mass="22152">MTRIIHDYLANEATRHDTPSVSPLGDNTPESIPTEDDAADNNNSPAHSPPPYDEFLDAQRDQRTELPFFHFDPISSRSHRFHYAGVMLYTRMGLIEYGRHYLFPVLDVIDEGYQVGLDTARSRATSEGWGRRVVAGVEKMLGLNLASADQPAAELDMAVYQVELAAALGATGAAHCHNLEAVSLVYDVAQGVATEIKPGLKD</sequence>
<proteinExistence type="predicted"/>
<dbReference type="EMBL" id="JAULSN010000001">
    <property type="protein sequence ID" value="KAK3382631.1"/>
    <property type="molecule type" value="Genomic_DNA"/>
</dbReference>
<keyword evidence="3" id="KW-1185">Reference proteome</keyword>
<reference evidence="2" key="1">
    <citation type="journal article" date="2023" name="Mol. Phylogenet. Evol.">
        <title>Genome-scale phylogeny and comparative genomics of the fungal order Sordariales.</title>
        <authorList>
            <person name="Hensen N."/>
            <person name="Bonometti L."/>
            <person name="Westerberg I."/>
            <person name="Brannstrom I.O."/>
            <person name="Guillou S."/>
            <person name="Cros-Aarteil S."/>
            <person name="Calhoun S."/>
            <person name="Haridas S."/>
            <person name="Kuo A."/>
            <person name="Mondo S."/>
            <person name="Pangilinan J."/>
            <person name="Riley R."/>
            <person name="LaButti K."/>
            <person name="Andreopoulos B."/>
            <person name="Lipzen A."/>
            <person name="Chen C."/>
            <person name="Yan M."/>
            <person name="Daum C."/>
            <person name="Ng V."/>
            <person name="Clum A."/>
            <person name="Steindorff A."/>
            <person name="Ohm R.A."/>
            <person name="Martin F."/>
            <person name="Silar P."/>
            <person name="Natvig D.O."/>
            <person name="Lalanne C."/>
            <person name="Gautier V."/>
            <person name="Ament-Velasquez S.L."/>
            <person name="Kruys A."/>
            <person name="Hutchinson M.I."/>
            <person name="Powell A.J."/>
            <person name="Barry K."/>
            <person name="Miller A.N."/>
            <person name="Grigoriev I.V."/>
            <person name="Debuchy R."/>
            <person name="Gladieux P."/>
            <person name="Hiltunen Thoren M."/>
            <person name="Johannesson H."/>
        </authorList>
    </citation>
    <scope>NUCLEOTIDE SEQUENCE</scope>
    <source>
        <strain evidence="2">CBS 958.72</strain>
    </source>
</reference>
<evidence type="ECO:0000256" key="1">
    <source>
        <dbReference type="SAM" id="MobiDB-lite"/>
    </source>
</evidence>
<evidence type="ECO:0000313" key="2">
    <source>
        <dbReference type="EMBL" id="KAK3382631.1"/>
    </source>
</evidence>
<feature type="region of interest" description="Disordered" evidence="1">
    <location>
        <begin position="12"/>
        <end position="55"/>
    </location>
</feature>
<evidence type="ECO:0000313" key="3">
    <source>
        <dbReference type="Proteomes" id="UP001287356"/>
    </source>
</evidence>
<accession>A0AAE0NJE9</accession>
<dbReference type="AlphaFoldDB" id="A0AAE0NJE9"/>